<dbReference type="EMBL" id="LVCJ01000123">
    <property type="protein sequence ID" value="OAL23925.1"/>
    <property type="molecule type" value="Genomic_DNA"/>
</dbReference>
<sequence length="565" mass="63545">MVESICYTNKSGGDMTEESSPRNQLPMDVHFISVDRPGRVPSWQLSQITAHAMRRNHERRRGLAVYSAGVQTPPRVDRVRGHRNHLLEQGSRNSRPIAKNHLNSQCQLHLEQAVAANASTKTPASQRDKGAHPGMLPPGSLCLNEHGSSPETISSGDAQADPCGCRECRAESLALAACSADSVLGGLRADPFLRYPIESQEYFPAVIDHCREIVAPGQVFFELFMTHDVLFEAVITWVLCTYLSHTPELKKAMLYHYGGSLSKIRERLLVPGSTRKAVMAAISNLAGVCAYFEDDASFNMHRNALRYLGQFEHDEDLRKRDVRASTKRPSCFHDALSYAQPRMKSPTIFPEYSPSSLTTGQSAGEEPVYPKLPFSPSLSARLARVCEGFRELALRRILSIQVIERLAMERGQIVRLASRATRDRERSQTFRERLPPIERLIWLGFSVFHLQTATYELDREEMAKTFLECSHKMTRGSQIENDCLLWGGCVVTATKEILEGCPLAQGDAVTKILLSRFKMSIDEMNDVAQRFLWNESMSSCLAAALRHHFIVVSKIEKTVKWRTWL</sequence>
<accession>A0A178C4C4</accession>
<dbReference type="OrthoDB" id="3469225at2759"/>
<feature type="region of interest" description="Disordered" evidence="1">
    <location>
        <begin position="119"/>
        <end position="156"/>
    </location>
</feature>
<feature type="compositionally biased region" description="Polar residues" evidence="1">
    <location>
        <begin position="146"/>
        <end position="156"/>
    </location>
</feature>
<organism evidence="2 3">
    <name type="scientific">Fonsecaea nubica</name>
    <dbReference type="NCBI Taxonomy" id="856822"/>
    <lineage>
        <taxon>Eukaryota</taxon>
        <taxon>Fungi</taxon>
        <taxon>Dikarya</taxon>
        <taxon>Ascomycota</taxon>
        <taxon>Pezizomycotina</taxon>
        <taxon>Eurotiomycetes</taxon>
        <taxon>Chaetothyriomycetidae</taxon>
        <taxon>Chaetothyriales</taxon>
        <taxon>Herpotrichiellaceae</taxon>
        <taxon>Fonsecaea</taxon>
    </lineage>
</organism>
<feature type="compositionally biased region" description="Polar residues" evidence="1">
    <location>
        <begin position="1"/>
        <end position="11"/>
    </location>
</feature>
<name>A0A178C4C4_9EURO</name>
<comment type="caution">
    <text evidence="2">The sequence shown here is derived from an EMBL/GenBank/DDBJ whole genome shotgun (WGS) entry which is preliminary data.</text>
</comment>
<dbReference type="RefSeq" id="XP_022494938.1">
    <property type="nucleotide sequence ID" value="XM_022649093.1"/>
</dbReference>
<reference evidence="2 3" key="1">
    <citation type="submission" date="2016-03" db="EMBL/GenBank/DDBJ databases">
        <title>The draft genome sequence of Fonsecaea nubica causative agent of cutaneous subcutaneous infection in human host.</title>
        <authorList>
            <person name="Costa F."/>
            <person name="Sybren D.H."/>
            <person name="Raittz R.T."/>
            <person name="Weiss V.A."/>
            <person name="Leao A.C."/>
            <person name="Gomes R."/>
            <person name="De Souza E.M."/>
            <person name="Pedrosa F.O."/>
            <person name="Steffens M.B."/>
            <person name="Bombassaro A."/>
            <person name="Tadra-Sfeir M.Z."/>
            <person name="Moreno L.F."/>
            <person name="Najafzadeh M.J."/>
            <person name="Felipe M.S."/>
            <person name="Teixeira M."/>
            <person name="Sun J."/>
            <person name="Xi L."/>
            <person name="Castro M.A."/>
            <person name="Vicente V.A."/>
        </authorList>
    </citation>
    <scope>NUCLEOTIDE SEQUENCE [LARGE SCALE GENOMIC DNA]</scope>
    <source>
        <strain evidence="2 3">CBS 269.64</strain>
    </source>
</reference>
<dbReference type="GeneID" id="34594225"/>
<evidence type="ECO:0000256" key="1">
    <source>
        <dbReference type="SAM" id="MobiDB-lite"/>
    </source>
</evidence>
<evidence type="ECO:0000313" key="3">
    <source>
        <dbReference type="Proteomes" id="UP000185904"/>
    </source>
</evidence>
<dbReference type="AlphaFoldDB" id="A0A178C4C4"/>
<protein>
    <submittedName>
        <fullName evidence="2">Uncharacterized protein</fullName>
    </submittedName>
</protein>
<keyword evidence="3" id="KW-1185">Reference proteome</keyword>
<proteinExistence type="predicted"/>
<gene>
    <name evidence="2" type="ORF">AYO20_10837</name>
</gene>
<dbReference type="Proteomes" id="UP000185904">
    <property type="component" value="Unassembled WGS sequence"/>
</dbReference>
<evidence type="ECO:0000313" key="2">
    <source>
        <dbReference type="EMBL" id="OAL23925.1"/>
    </source>
</evidence>
<feature type="region of interest" description="Disordered" evidence="1">
    <location>
        <begin position="1"/>
        <end position="22"/>
    </location>
</feature>